<sequence length="69" mass="7703">MKNYNRLALIGIMGGTGFLLATLLMALGFFKTLFIIFVTLVGTYSGYLLDKHNIDVLSVIKKRVGKHQQ</sequence>
<keyword evidence="1" id="KW-1133">Transmembrane helix</keyword>
<keyword evidence="1" id="KW-0472">Membrane</keyword>
<name>A0A846ZHF4_9LACO</name>
<feature type="transmembrane region" description="Helical" evidence="1">
    <location>
        <begin position="7"/>
        <end position="27"/>
    </location>
</feature>
<keyword evidence="1" id="KW-0812">Transmembrane</keyword>
<dbReference type="Pfam" id="PF10031">
    <property type="entry name" value="DUF2273"/>
    <property type="match status" value="1"/>
</dbReference>
<dbReference type="InterPro" id="IPR018730">
    <property type="entry name" value="DUF2273"/>
</dbReference>
<dbReference type="AlphaFoldDB" id="A0A846ZHF4"/>
<gene>
    <name evidence="2" type="ORF">HF966_05970</name>
</gene>
<dbReference type="Proteomes" id="UP000590460">
    <property type="component" value="Unassembled WGS sequence"/>
</dbReference>
<protein>
    <submittedName>
        <fullName evidence="2">DUF2273 domain-containing protein</fullName>
    </submittedName>
</protein>
<dbReference type="EMBL" id="JAAXPO010000006">
    <property type="protein sequence ID" value="NKZ18720.1"/>
    <property type="molecule type" value="Genomic_DNA"/>
</dbReference>
<evidence type="ECO:0000313" key="3">
    <source>
        <dbReference type="Proteomes" id="UP000590460"/>
    </source>
</evidence>
<dbReference type="RefSeq" id="WP_168677107.1">
    <property type="nucleotide sequence ID" value="NZ_BPKV01000006.1"/>
</dbReference>
<comment type="caution">
    <text evidence="2">The sequence shown here is derived from an EMBL/GenBank/DDBJ whole genome shotgun (WGS) entry which is preliminary data.</text>
</comment>
<evidence type="ECO:0000256" key="1">
    <source>
        <dbReference type="SAM" id="Phobius"/>
    </source>
</evidence>
<evidence type="ECO:0000313" key="2">
    <source>
        <dbReference type="EMBL" id="NKZ18720.1"/>
    </source>
</evidence>
<reference evidence="2 3" key="1">
    <citation type="submission" date="2020-04" db="EMBL/GenBank/DDBJ databases">
        <title>MicrobeNet Type strains.</title>
        <authorList>
            <person name="Nicholson A.C."/>
        </authorList>
    </citation>
    <scope>NUCLEOTIDE SEQUENCE [LARGE SCALE GENOMIC DNA]</scope>
    <source>
        <strain evidence="2 3">CCUG 54536</strain>
    </source>
</reference>
<feature type="transmembrane region" description="Helical" evidence="1">
    <location>
        <begin position="33"/>
        <end position="49"/>
    </location>
</feature>
<organism evidence="2 3">
    <name type="scientific">Leuconostoc holzapfelii</name>
    <dbReference type="NCBI Taxonomy" id="434464"/>
    <lineage>
        <taxon>Bacteria</taxon>
        <taxon>Bacillati</taxon>
        <taxon>Bacillota</taxon>
        <taxon>Bacilli</taxon>
        <taxon>Lactobacillales</taxon>
        <taxon>Lactobacillaceae</taxon>
        <taxon>Leuconostoc</taxon>
    </lineage>
</organism>
<proteinExistence type="predicted"/>
<accession>A0A846ZHF4</accession>